<dbReference type="Pfam" id="PF01428">
    <property type="entry name" value="zf-AN1"/>
    <property type="match status" value="1"/>
</dbReference>
<dbReference type="EMBL" id="SNRW01030320">
    <property type="protein sequence ID" value="KAA6358135.1"/>
    <property type="molecule type" value="Genomic_DNA"/>
</dbReference>
<evidence type="ECO:0000313" key="6">
    <source>
        <dbReference type="Proteomes" id="UP000324800"/>
    </source>
</evidence>
<sequence length="77" mass="8585">MEGEDFGVHCALPSCNTLDFLPIICSSCGKAFCKLHNLPHMHNCEMHQFVSNDRVSIQCPICQKIVYVGSQSKSNEI</sequence>
<dbReference type="GO" id="GO:0008270">
    <property type="term" value="F:zinc ion binding"/>
    <property type="evidence" value="ECO:0007669"/>
    <property type="project" value="UniProtKB-KW"/>
</dbReference>
<evidence type="ECO:0000256" key="3">
    <source>
        <dbReference type="ARBA" id="ARBA00022833"/>
    </source>
</evidence>
<keyword evidence="2" id="KW-0863">Zinc-finger</keyword>
<dbReference type="InterPro" id="IPR035896">
    <property type="entry name" value="AN1-like_Znf"/>
</dbReference>
<keyword evidence="1" id="KW-0479">Metal-binding</keyword>
<proteinExistence type="predicted"/>
<feature type="domain" description="AN1-type" evidence="4">
    <location>
        <begin position="10"/>
        <end position="49"/>
    </location>
</feature>
<keyword evidence="3" id="KW-0862">Zinc</keyword>
<organism evidence="5 6">
    <name type="scientific">Streblomastix strix</name>
    <dbReference type="NCBI Taxonomy" id="222440"/>
    <lineage>
        <taxon>Eukaryota</taxon>
        <taxon>Metamonada</taxon>
        <taxon>Preaxostyla</taxon>
        <taxon>Oxymonadida</taxon>
        <taxon>Streblomastigidae</taxon>
        <taxon>Streblomastix</taxon>
    </lineage>
</organism>
<accession>A0A5J4TKT2</accession>
<reference evidence="5 6" key="1">
    <citation type="submission" date="2019-03" db="EMBL/GenBank/DDBJ databases">
        <title>Single cell metagenomics reveals metabolic interactions within the superorganism composed of flagellate Streblomastix strix and complex community of Bacteroidetes bacteria on its surface.</title>
        <authorList>
            <person name="Treitli S.C."/>
            <person name="Kolisko M."/>
            <person name="Husnik F."/>
            <person name="Keeling P."/>
            <person name="Hampl V."/>
        </authorList>
    </citation>
    <scope>NUCLEOTIDE SEQUENCE [LARGE SCALE GENOMIC DNA]</scope>
    <source>
        <strain evidence="5">ST1C</strain>
    </source>
</reference>
<name>A0A5J4TKT2_9EUKA</name>
<dbReference type="GO" id="GO:0005737">
    <property type="term" value="C:cytoplasm"/>
    <property type="evidence" value="ECO:0007669"/>
    <property type="project" value="TreeGrafter"/>
</dbReference>
<comment type="caution">
    <text evidence="5">The sequence shown here is derived from an EMBL/GenBank/DDBJ whole genome shotgun (WGS) entry which is preliminary data.</text>
</comment>
<dbReference type="AlphaFoldDB" id="A0A5J4TKT2"/>
<feature type="non-terminal residue" evidence="5">
    <location>
        <position position="77"/>
    </location>
</feature>
<evidence type="ECO:0000259" key="4">
    <source>
        <dbReference type="SMART" id="SM00154"/>
    </source>
</evidence>
<evidence type="ECO:0000256" key="1">
    <source>
        <dbReference type="ARBA" id="ARBA00022723"/>
    </source>
</evidence>
<dbReference type="PANTHER" id="PTHR14677">
    <property type="entry name" value="ARSENITE INDUCUBLE RNA ASSOCIATED PROTEIN AIP-1-RELATED"/>
    <property type="match status" value="1"/>
</dbReference>
<evidence type="ECO:0000256" key="2">
    <source>
        <dbReference type="ARBA" id="ARBA00022771"/>
    </source>
</evidence>
<dbReference type="OrthoDB" id="431929at2759"/>
<protein>
    <recommendedName>
        <fullName evidence="4">AN1-type domain-containing protein</fullName>
    </recommendedName>
</protein>
<gene>
    <name evidence="5" type="ORF">EZS28_046338</name>
</gene>
<evidence type="ECO:0000313" key="5">
    <source>
        <dbReference type="EMBL" id="KAA6358135.1"/>
    </source>
</evidence>
<dbReference type="Proteomes" id="UP000324800">
    <property type="component" value="Unassembled WGS sequence"/>
</dbReference>
<dbReference type="SMART" id="SM00154">
    <property type="entry name" value="ZnF_AN1"/>
    <property type="match status" value="1"/>
</dbReference>
<dbReference type="InterPro" id="IPR000058">
    <property type="entry name" value="Znf_AN1"/>
</dbReference>
<dbReference type="Gene3D" id="4.10.1110.10">
    <property type="entry name" value="AN1-like Zinc finger"/>
    <property type="match status" value="1"/>
</dbReference>
<dbReference type="SUPFAM" id="SSF118310">
    <property type="entry name" value="AN1-like Zinc finger"/>
    <property type="match status" value="1"/>
</dbReference>
<dbReference type="PANTHER" id="PTHR14677:SF20">
    <property type="entry name" value="ZINC FINGER AN1-TYPE CONTAINING 2A-RELATED"/>
    <property type="match status" value="1"/>
</dbReference>